<sequence>MLRNDNRPKFTFPIRRNLNNKMEAYERNPVVFYLNNQMEGPFFRITPAAVPAY</sequence>
<accession>A0A1G6G0H5</accession>
<gene>
    <name evidence="1" type="ORF">SAMN05192581_100292</name>
</gene>
<dbReference type="AlphaFoldDB" id="A0A1G6G0H5"/>
<dbReference type="EMBL" id="FMYE01000002">
    <property type="protein sequence ID" value="SDB75468.1"/>
    <property type="molecule type" value="Genomic_DNA"/>
</dbReference>
<dbReference type="Proteomes" id="UP000183670">
    <property type="component" value="Unassembled WGS sequence"/>
</dbReference>
<evidence type="ECO:0000313" key="2">
    <source>
        <dbReference type="Proteomes" id="UP000183670"/>
    </source>
</evidence>
<protein>
    <submittedName>
        <fullName evidence="1">Uncharacterized protein</fullName>
    </submittedName>
</protein>
<evidence type="ECO:0000313" key="1">
    <source>
        <dbReference type="EMBL" id="SDB75468.1"/>
    </source>
</evidence>
<proteinExistence type="predicted"/>
<reference evidence="1 2" key="1">
    <citation type="submission" date="2016-10" db="EMBL/GenBank/DDBJ databases">
        <authorList>
            <person name="de Groot N.N."/>
        </authorList>
    </citation>
    <scope>NUCLEOTIDE SEQUENCE [LARGE SCALE GENOMIC DNA]</scope>
    <source>
        <strain evidence="1 2">NLAE-zl-C500</strain>
    </source>
</reference>
<name>A0A1G6G0H5_BACOV</name>
<organism evidence="1 2">
    <name type="scientific">Bacteroides ovatus</name>
    <dbReference type="NCBI Taxonomy" id="28116"/>
    <lineage>
        <taxon>Bacteria</taxon>
        <taxon>Pseudomonadati</taxon>
        <taxon>Bacteroidota</taxon>
        <taxon>Bacteroidia</taxon>
        <taxon>Bacteroidales</taxon>
        <taxon>Bacteroidaceae</taxon>
        <taxon>Bacteroides</taxon>
    </lineage>
</organism>